<dbReference type="InterPro" id="IPR005467">
    <property type="entry name" value="His_kinase_dom"/>
</dbReference>
<dbReference type="InterPro" id="IPR001610">
    <property type="entry name" value="PAC"/>
</dbReference>
<dbReference type="InterPro" id="IPR001789">
    <property type="entry name" value="Sig_transdc_resp-reg_receiver"/>
</dbReference>
<keyword evidence="14" id="KW-1185">Reference proteome</keyword>
<gene>
    <name evidence="13" type="ordered locus">Cyan7822_3014</name>
</gene>
<dbReference type="InterPro" id="IPR050351">
    <property type="entry name" value="BphY/WalK/GraS-like"/>
</dbReference>
<dbReference type="Gene3D" id="3.30.450.20">
    <property type="entry name" value="PAS domain"/>
    <property type="match status" value="1"/>
</dbReference>
<protein>
    <recommendedName>
        <fullName evidence="2">histidine kinase</fullName>
        <ecNumber evidence="2">2.7.13.3</ecNumber>
    </recommendedName>
</protein>
<dbReference type="PANTHER" id="PTHR42878">
    <property type="entry name" value="TWO-COMPONENT HISTIDINE KINASE"/>
    <property type="match status" value="1"/>
</dbReference>
<dbReference type="SUPFAM" id="SSF47384">
    <property type="entry name" value="Homodimeric domain of signal transducing histidine kinase"/>
    <property type="match status" value="1"/>
</dbReference>
<feature type="domain" description="PAS" evidence="11">
    <location>
        <begin position="183"/>
        <end position="257"/>
    </location>
</feature>
<evidence type="ECO:0000259" key="9">
    <source>
        <dbReference type="PROSITE" id="PS50109"/>
    </source>
</evidence>
<keyword evidence="7" id="KW-0472">Membrane</keyword>
<proteinExistence type="predicted"/>
<sequence length="561" mass="63939">MQPEPKVNILLVDDNPNNLLALEAILNSLGQNLVRATSGEDALRRLLQQDFAVILLDVKMPGMDGFETAMLIRERERSRHVPIIFLTAYSKNETQAFKGYSLGAVDYLVKPVESEVLLAKVSVFVELFKKTAQVKQQAEEIALLNTKLEQRVIERTAQLEAANRQKDELFKKEKLARIKAESAEQRFRDLINGLGHVIFWEADAENFQFTFVSQSAEFLLGYSVERWLSESDFWTNILHPDDRNLVQTLHTTSLNSSQTNYPNKGREFEYRCITASGEIIWFRDKVYPVYNDQGIVQKLRGLMIDITESKKAEEALRAQTEELARLTTVLTQTNITLEKRNQELDQFVYVASHDLKSPLRAIANISQWLAEDLEDKLNEETQHQLELMQGRVLRMEKLINGLLHYYRVGRVKMDLENVEIHGLLKEVIIALDPPPGFMIEIEPDLPTISTIRVLLEQVFTNLIGNAIKHHHLPEGTIKIQAERKGKFYEFAVSDDGPGIAPEYHEKVFGMFQTLKSKGKIENTGIGLTLVKKIVESEKGKISIQSQDGKGTTVYFTWPAGD</sequence>
<dbReference type="Pfam" id="PF00512">
    <property type="entry name" value="HisKA"/>
    <property type="match status" value="1"/>
</dbReference>
<dbReference type="STRING" id="497965.Cyan7822_3014"/>
<dbReference type="Gene3D" id="1.10.287.130">
    <property type="match status" value="1"/>
</dbReference>
<dbReference type="GO" id="GO:0000156">
    <property type="term" value="F:phosphorelay response regulator activity"/>
    <property type="evidence" value="ECO:0007669"/>
    <property type="project" value="TreeGrafter"/>
</dbReference>
<dbReference type="SUPFAM" id="SSF52172">
    <property type="entry name" value="CheY-like"/>
    <property type="match status" value="1"/>
</dbReference>
<feature type="domain" description="Histidine kinase" evidence="9">
    <location>
        <begin position="350"/>
        <end position="561"/>
    </location>
</feature>
<feature type="modified residue" description="4-aspartylphosphate" evidence="8">
    <location>
        <position position="57"/>
    </location>
</feature>
<feature type="domain" description="PAC" evidence="12">
    <location>
        <begin position="266"/>
        <end position="318"/>
    </location>
</feature>
<dbReference type="InterPro" id="IPR000014">
    <property type="entry name" value="PAS"/>
</dbReference>
<evidence type="ECO:0000256" key="5">
    <source>
        <dbReference type="ARBA" id="ARBA00022777"/>
    </source>
</evidence>
<dbReference type="EC" id="2.7.13.3" evidence="2"/>
<dbReference type="InterPro" id="IPR036097">
    <property type="entry name" value="HisK_dim/P_sf"/>
</dbReference>
<dbReference type="Pfam" id="PF08447">
    <property type="entry name" value="PAS_3"/>
    <property type="match status" value="1"/>
</dbReference>
<dbReference type="Pfam" id="PF02518">
    <property type="entry name" value="HATPase_c"/>
    <property type="match status" value="1"/>
</dbReference>
<reference evidence="14" key="1">
    <citation type="journal article" date="2011" name="MBio">
        <title>Novel metabolic attributes of the genus Cyanothece, comprising a group of unicellular nitrogen-fixing Cyanobacteria.</title>
        <authorList>
            <person name="Bandyopadhyay A."/>
            <person name="Elvitigala T."/>
            <person name="Welsh E."/>
            <person name="Stockel J."/>
            <person name="Liberton M."/>
            <person name="Min H."/>
            <person name="Sherman L.A."/>
            <person name="Pakrasi H.B."/>
        </authorList>
    </citation>
    <scope>NUCLEOTIDE SEQUENCE [LARGE SCALE GENOMIC DNA]</scope>
    <source>
        <strain evidence="14">PCC 7822</strain>
    </source>
</reference>
<comment type="catalytic activity">
    <reaction evidence="1">
        <text>ATP + protein L-histidine = ADP + protein N-phospho-L-histidine.</text>
        <dbReference type="EC" id="2.7.13.3"/>
    </reaction>
</comment>
<dbReference type="GO" id="GO:0030295">
    <property type="term" value="F:protein kinase activator activity"/>
    <property type="evidence" value="ECO:0007669"/>
    <property type="project" value="TreeGrafter"/>
</dbReference>
<evidence type="ECO:0000256" key="7">
    <source>
        <dbReference type="ARBA" id="ARBA00023136"/>
    </source>
</evidence>
<keyword evidence="4" id="KW-0808">Transferase</keyword>
<dbReference type="GO" id="GO:0016020">
    <property type="term" value="C:membrane"/>
    <property type="evidence" value="ECO:0007669"/>
    <property type="project" value="UniProtKB-SubCell"/>
</dbReference>
<evidence type="ECO:0000256" key="8">
    <source>
        <dbReference type="PROSITE-ProRule" id="PRU00169"/>
    </source>
</evidence>
<dbReference type="GO" id="GO:0007234">
    <property type="term" value="P:osmosensory signaling via phosphorelay pathway"/>
    <property type="evidence" value="ECO:0007669"/>
    <property type="project" value="TreeGrafter"/>
</dbReference>
<dbReference type="PROSITE" id="PS50113">
    <property type="entry name" value="PAC"/>
    <property type="match status" value="1"/>
</dbReference>
<dbReference type="InterPro" id="IPR004358">
    <property type="entry name" value="Sig_transdc_His_kin-like_C"/>
</dbReference>
<dbReference type="SMART" id="SM00091">
    <property type="entry name" value="PAS"/>
    <property type="match status" value="1"/>
</dbReference>
<dbReference type="SMART" id="SM00387">
    <property type="entry name" value="HATPase_c"/>
    <property type="match status" value="1"/>
</dbReference>
<dbReference type="CDD" id="cd00130">
    <property type="entry name" value="PAS"/>
    <property type="match status" value="1"/>
</dbReference>
<dbReference type="PROSITE" id="PS50110">
    <property type="entry name" value="RESPONSE_REGULATORY"/>
    <property type="match status" value="1"/>
</dbReference>
<dbReference type="SMART" id="SM00448">
    <property type="entry name" value="REC"/>
    <property type="match status" value="1"/>
</dbReference>
<dbReference type="eggNOG" id="COG4251">
    <property type="taxonomic scope" value="Bacteria"/>
</dbReference>
<evidence type="ECO:0000256" key="6">
    <source>
        <dbReference type="ARBA" id="ARBA00023012"/>
    </source>
</evidence>
<dbReference type="RefSeq" id="WP_013323062.1">
    <property type="nucleotide sequence ID" value="NC_014501.1"/>
</dbReference>
<dbReference type="Gene3D" id="3.30.565.10">
    <property type="entry name" value="Histidine kinase-like ATPase, C-terminal domain"/>
    <property type="match status" value="1"/>
</dbReference>
<evidence type="ECO:0000256" key="4">
    <source>
        <dbReference type="ARBA" id="ARBA00022679"/>
    </source>
</evidence>
<dbReference type="SUPFAM" id="SSF55874">
    <property type="entry name" value="ATPase domain of HSP90 chaperone/DNA topoisomerase II/histidine kinase"/>
    <property type="match status" value="1"/>
</dbReference>
<dbReference type="PROSITE" id="PS50112">
    <property type="entry name" value="PAS"/>
    <property type="match status" value="1"/>
</dbReference>
<evidence type="ECO:0000259" key="12">
    <source>
        <dbReference type="PROSITE" id="PS50113"/>
    </source>
</evidence>
<dbReference type="NCBIfam" id="TIGR00229">
    <property type="entry name" value="sensory_box"/>
    <property type="match status" value="1"/>
</dbReference>
<dbReference type="InterPro" id="IPR000700">
    <property type="entry name" value="PAS-assoc_C"/>
</dbReference>
<dbReference type="GO" id="GO:0000155">
    <property type="term" value="F:phosphorelay sensor kinase activity"/>
    <property type="evidence" value="ECO:0007669"/>
    <property type="project" value="InterPro"/>
</dbReference>
<dbReference type="Pfam" id="PF00072">
    <property type="entry name" value="Response_reg"/>
    <property type="match status" value="1"/>
</dbReference>
<name>E0U8V5_GLOV7</name>
<dbReference type="eggNOG" id="COG3437">
    <property type="taxonomic scope" value="Bacteria"/>
</dbReference>
<dbReference type="InterPro" id="IPR035965">
    <property type="entry name" value="PAS-like_dom_sf"/>
</dbReference>
<dbReference type="Proteomes" id="UP000008206">
    <property type="component" value="Chromosome"/>
</dbReference>
<dbReference type="PROSITE" id="PS50109">
    <property type="entry name" value="HIS_KIN"/>
    <property type="match status" value="1"/>
</dbReference>
<dbReference type="CDD" id="cd00082">
    <property type="entry name" value="HisKA"/>
    <property type="match status" value="1"/>
</dbReference>
<dbReference type="OrthoDB" id="9790669at2"/>
<dbReference type="AlphaFoldDB" id="E0U8V5"/>
<dbReference type="InterPro" id="IPR003661">
    <property type="entry name" value="HisK_dim/P_dom"/>
</dbReference>
<feature type="domain" description="Response regulatory" evidence="10">
    <location>
        <begin position="8"/>
        <end position="125"/>
    </location>
</feature>
<dbReference type="PANTHER" id="PTHR42878:SF15">
    <property type="entry name" value="BACTERIOPHYTOCHROME"/>
    <property type="match status" value="1"/>
</dbReference>
<evidence type="ECO:0000256" key="1">
    <source>
        <dbReference type="ARBA" id="ARBA00000085"/>
    </source>
</evidence>
<keyword evidence="3 8" id="KW-0597">Phosphoprotein</keyword>
<dbReference type="InterPro" id="IPR013655">
    <property type="entry name" value="PAS_fold_3"/>
</dbReference>
<evidence type="ECO:0000313" key="13">
    <source>
        <dbReference type="EMBL" id="ADN14969.1"/>
    </source>
</evidence>
<dbReference type="InterPro" id="IPR011006">
    <property type="entry name" value="CheY-like_superfamily"/>
</dbReference>
<evidence type="ECO:0000256" key="2">
    <source>
        <dbReference type="ARBA" id="ARBA00012438"/>
    </source>
</evidence>
<accession>E0U8V5</accession>
<dbReference type="SMART" id="SM00086">
    <property type="entry name" value="PAC"/>
    <property type="match status" value="1"/>
</dbReference>
<dbReference type="InterPro" id="IPR003594">
    <property type="entry name" value="HATPase_dom"/>
</dbReference>
<keyword evidence="6" id="KW-0902">Two-component regulatory system</keyword>
<evidence type="ECO:0000256" key="3">
    <source>
        <dbReference type="ARBA" id="ARBA00022553"/>
    </source>
</evidence>
<organism evidence="13 14">
    <name type="scientific">Gloeothece verrucosa (strain PCC 7822)</name>
    <name type="common">Cyanothece sp. (strain PCC 7822)</name>
    <dbReference type="NCBI Taxonomy" id="497965"/>
    <lineage>
        <taxon>Bacteria</taxon>
        <taxon>Bacillati</taxon>
        <taxon>Cyanobacteriota</taxon>
        <taxon>Cyanophyceae</taxon>
        <taxon>Oscillatoriophycideae</taxon>
        <taxon>Chroococcales</taxon>
        <taxon>Aphanothecaceae</taxon>
        <taxon>Gloeothece</taxon>
        <taxon>Gloeothece verrucosa</taxon>
    </lineage>
</organism>
<dbReference type="HOGENOM" id="CLU_000445_114_72_3"/>
<evidence type="ECO:0000259" key="11">
    <source>
        <dbReference type="PROSITE" id="PS50112"/>
    </source>
</evidence>
<dbReference type="KEGG" id="cyj:Cyan7822_3014"/>
<dbReference type="EMBL" id="CP002198">
    <property type="protein sequence ID" value="ADN14969.1"/>
    <property type="molecule type" value="Genomic_DNA"/>
</dbReference>
<dbReference type="InterPro" id="IPR036890">
    <property type="entry name" value="HATPase_C_sf"/>
</dbReference>
<keyword evidence="5 13" id="KW-0418">Kinase</keyword>
<dbReference type="SUPFAM" id="SSF55785">
    <property type="entry name" value="PYP-like sensor domain (PAS domain)"/>
    <property type="match status" value="1"/>
</dbReference>
<dbReference type="SMART" id="SM00388">
    <property type="entry name" value="HisKA"/>
    <property type="match status" value="1"/>
</dbReference>
<dbReference type="PRINTS" id="PR00344">
    <property type="entry name" value="BCTRLSENSOR"/>
</dbReference>
<evidence type="ECO:0000259" key="10">
    <source>
        <dbReference type="PROSITE" id="PS50110"/>
    </source>
</evidence>
<evidence type="ECO:0000313" key="14">
    <source>
        <dbReference type="Proteomes" id="UP000008206"/>
    </source>
</evidence>
<dbReference type="Gene3D" id="3.40.50.2300">
    <property type="match status" value="1"/>
</dbReference>